<gene>
    <name evidence="1" type="ORF">S1001342_02456</name>
</gene>
<dbReference type="OrthoDB" id="7225634at2"/>
<evidence type="ECO:0000313" key="2">
    <source>
        <dbReference type="Proteomes" id="UP000196205"/>
    </source>
</evidence>
<sequence>MIPSIPSIGWSPAPGRTLLLPNMGQVRGTVISPPTQLVWPKKTSADNLDYSLDPSDWLAGTNDYLSFIESVEITTCLGEADDLSCLWSSVINGMACLMLGSGQPGTQQNINVKLLTQQGRRAAISILLPVSSVLAATAPQETPMLPNGTPIPPNAIQLPDGVILLADNGQPLLIA</sequence>
<dbReference type="Proteomes" id="UP000196205">
    <property type="component" value="Chromosome"/>
</dbReference>
<dbReference type="InterPro" id="IPR056928">
    <property type="entry name" value="Gp77-like"/>
</dbReference>
<dbReference type="RefSeq" id="WP_087652053.1">
    <property type="nucleotide sequence ID" value="NZ_CP021509.1"/>
</dbReference>
<proteinExistence type="predicted"/>
<accession>A0A1Y0YCQ9</accession>
<protein>
    <submittedName>
        <fullName evidence="1">Uncharacterized protein</fullName>
    </submittedName>
</protein>
<evidence type="ECO:0000313" key="1">
    <source>
        <dbReference type="EMBL" id="ARW48755.1"/>
    </source>
</evidence>
<reference evidence="1 2" key="1">
    <citation type="submission" date="2017-05" db="EMBL/GenBank/DDBJ databases">
        <title>Genome sequence of Acetobacter pasteurianus subsp. pasteurianus strain SRCM101342.</title>
        <authorList>
            <person name="Cho S.H."/>
        </authorList>
    </citation>
    <scope>NUCLEOTIDE SEQUENCE [LARGE SCALE GENOMIC DNA]</scope>
    <source>
        <strain evidence="1 2">SRCM101342</strain>
    </source>
</reference>
<dbReference type="AlphaFoldDB" id="A0A1Y0YCQ9"/>
<name>A0A1Y0YCQ9_ACEPA</name>
<dbReference type="Pfam" id="PF23148">
    <property type="entry name" value="Gp77"/>
    <property type="match status" value="1"/>
</dbReference>
<dbReference type="EMBL" id="CP021509">
    <property type="protein sequence ID" value="ARW48755.1"/>
    <property type="molecule type" value="Genomic_DNA"/>
</dbReference>
<organism evidence="1 2">
    <name type="scientific">Acetobacter pasteurianus subsp. pasteurianus</name>
    <dbReference type="NCBI Taxonomy" id="481145"/>
    <lineage>
        <taxon>Bacteria</taxon>
        <taxon>Pseudomonadati</taxon>
        <taxon>Pseudomonadota</taxon>
        <taxon>Alphaproteobacteria</taxon>
        <taxon>Acetobacterales</taxon>
        <taxon>Acetobacteraceae</taxon>
        <taxon>Acetobacter</taxon>
    </lineage>
</organism>